<keyword evidence="2" id="KW-0732">Signal</keyword>
<name>A0A2S7K4Z0_9PROT</name>
<feature type="signal peptide" evidence="2">
    <location>
        <begin position="1"/>
        <end position="30"/>
    </location>
</feature>
<feature type="region of interest" description="Disordered" evidence="1">
    <location>
        <begin position="677"/>
        <end position="699"/>
    </location>
</feature>
<organism evidence="4 5">
    <name type="scientific">Hyphococcus luteus</name>
    <dbReference type="NCBI Taxonomy" id="2058213"/>
    <lineage>
        <taxon>Bacteria</taxon>
        <taxon>Pseudomonadati</taxon>
        <taxon>Pseudomonadota</taxon>
        <taxon>Alphaproteobacteria</taxon>
        <taxon>Parvularculales</taxon>
        <taxon>Parvularculaceae</taxon>
        <taxon>Hyphococcus</taxon>
    </lineage>
</organism>
<keyword evidence="4" id="KW-0031">Aminopeptidase</keyword>
<evidence type="ECO:0000259" key="3">
    <source>
        <dbReference type="Pfam" id="PF00326"/>
    </source>
</evidence>
<dbReference type="NCBIfam" id="NF033523">
    <property type="entry name" value="lasso_peptidase"/>
    <property type="match status" value="1"/>
</dbReference>
<dbReference type="AlphaFoldDB" id="A0A2S7K4Z0"/>
<evidence type="ECO:0000256" key="2">
    <source>
        <dbReference type="SAM" id="SignalP"/>
    </source>
</evidence>
<evidence type="ECO:0000313" key="4">
    <source>
        <dbReference type="EMBL" id="PQA87573.1"/>
    </source>
</evidence>
<dbReference type="InterPro" id="IPR029058">
    <property type="entry name" value="AB_hydrolase_fold"/>
</dbReference>
<dbReference type="EMBL" id="PJCH01000006">
    <property type="protein sequence ID" value="PQA87573.1"/>
    <property type="molecule type" value="Genomic_DNA"/>
</dbReference>
<dbReference type="Proteomes" id="UP000239504">
    <property type="component" value="Unassembled WGS sequence"/>
</dbReference>
<feature type="compositionally biased region" description="Basic and acidic residues" evidence="1">
    <location>
        <begin position="241"/>
        <end position="250"/>
    </location>
</feature>
<accession>A0A2S7K4Z0</accession>
<dbReference type="OrthoDB" id="100212at2"/>
<dbReference type="GO" id="GO:0008236">
    <property type="term" value="F:serine-type peptidase activity"/>
    <property type="evidence" value="ECO:0007669"/>
    <property type="project" value="InterPro"/>
</dbReference>
<protein>
    <submittedName>
        <fullName evidence="4">Dipeptidyl aminopeptidase</fullName>
    </submittedName>
</protein>
<dbReference type="SUPFAM" id="SSF53474">
    <property type="entry name" value="alpha/beta-Hydrolases"/>
    <property type="match status" value="1"/>
</dbReference>
<dbReference type="InterPro" id="IPR001375">
    <property type="entry name" value="Peptidase_S9_cat"/>
</dbReference>
<keyword evidence="4" id="KW-0645">Protease</keyword>
<dbReference type="GO" id="GO:0006508">
    <property type="term" value="P:proteolysis"/>
    <property type="evidence" value="ECO:0007669"/>
    <property type="project" value="InterPro"/>
</dbReference>
<dbReference type="InterPro" id="IPR011042">
    <property type="entry name" value="6-blade_b-propeller_TolB-like"/>
</dbReference>
<feature type="region of interest" description="Disordered" evidence="1">
    <location>
        <begin position="241"/>
        <end position="265"/>
    </location>
</feature>
<keyword evidence="5" id="KW-1185">Reference proteome</keyword>
<dbReference type="SUPFAM" id="SSF82171">
    <property type="entry name" value="DPP6 N-terminal domain-like"/>
    <property type="match status" value="1"/>
</dbReference>
<dbReference type="InterPro" id="IPR053536">
    <property type="entry name" value="Lasso_peptide_isopeptidase"/>
</dbReference>
<comment type="caution">
    <text evidence="4">The sequence shown here is derived from an EMBL/GenBank/DDBJ whole genome shotgun (WGS) entry which is preliminary data.</text>
</comment>
<evidence type="ECO:0000313" key="5">
    <source>
        <dbReference type="Proteomes" id="UP000239504"/>
    </source>
</evidence>
<proteinExistence type="predicted"/>
<gene>
    <name evidence="4" type="ORF">CW354_10845</name>
</gene>
<sequence length="699" mass="77256">MVSIQMNVGRCAVFAFAAALALTGRMSAHAEDEGLRALVEITDFTGVSISPDGRYAAYRAERASVEENAYSSEWFIYRLDGGASPKRVADGGAPIFTSGWALGEWPQWSSDSGWLYFRALHDGEVQLWRASVTGTAKRLTDDPADVIAFDVLPDGNLAFEVGATRAEIEQAELDEYYSGILIDGTVPLGQGLFRSGFHHGRLATQRYLGKWMNVTTLLGDRPTQIKVVDIRTGRVRKARDKEAAAFRKNTEGPTLDGAPGRSEHMHVTEDGRAVWRSKDEGERTLHARIDDKEIICSASECARPIAWVSWRGLRHEVIFATRDRDRGDAMTVLSWNIDRNSVRTVREAPGLLHSGRVIGVGIGCGVGDRYAFCVSADANTPPRIEQVDLDSGEARVIAAPNRDFIRLSAPRAELMQWRDSQDREFTGYFIPAAAGETRPSPLFILYYACQGYLRGGPGDEWPLTYLAEAGVAVLCISAYPSPDAGGPVVKEYDTALAGIDAAIDVLAARGIDPARVGIGGFSFGASVAMWVAYHSDLIAAASLATPDVTETYYWQRALMGEAFKGPLSSIWELAAPDATPEQWRRISPSHNLDRLRFPLLMQIPEQEYLVALEYFVPLIESGAPTEVHVFPHEPHYTFQPRHRLAAYQRNLDWFRFWLLGEEAGGARPAQFERWRKLRERAEPGEARSGDDKPAHAPND</sequence>
<dbReference type="Gene3D" id="3.40.50.1820">
    <property type="entry name" value="alpha/beta hydrolase"/>
    <property type="match status" value="1"/>
</dbReference>
<feature type="chain" id="PRO_5015696656" evidence="2">
    <location>
        <begin position="31"/>
        <end position="699"/>
    </location>
</feature>
<keyword evidence="4" id="KW-0378">Hydrolase</keyword>
<dbReference type="Gene3D" id="2.120.10.30">
    <property type="entry name" value="TolB, C-terminal domain"/>
    <property type="match status" value="1"/>
</dbReference>
<evidence type="ECO:0000256" key="1">
    <source>
        <dbReference type="SAM" id="MobiDB-lite"/>
    </source>
</evidence>
<reference evidence="4 5" key="1">
    <citation type="submission" date="2017-12" db="EMBL/GenBank/DDBJ databases">
        <authorList>
            <person name="Hurst M.R.H."/>
        </authorList>
    </citation>
    <scope>NUCLEOTIDE SEQUENCE [LARGE SCALE GENOMIC DNA]</scope>
    <source>
        <strain evidence="4 5">SY-3-19</strain>
    </source>
</reference>
<feature type="domain" description="Peptidase S9 prolyl oligopeptidase catalytic" evidence="3">
    <location>
        <begin position="502"/>
        <end position="658"/>
    </location>
</feature>
<dbReference type="RefSeq" id="WP_104830110.1">
    <property type="nucleotide sequence ID" value="NZ_PJCH01000006.1"/>
</dbReference>
<dbReference type="Pfam" id="PF00326">
    <property type="entry name" value="Peptidase_S9"/>
    <property type="match status" value="1"/>
</dbReference>
<dbReference type="GO" id="GO:0004177">
    <property type="term" value="F:aminopeptidase activity"/>
    <property type="evidence" value="ECO:0007669"/>
    <property type="project" value="UniProtKB-KW"/>
</dbReference>